<protein>
    <submittedName>
        <fullName evidence="1">Uncharacterized protein</fullName>
    </submittedName>
</protein>
<dbReference type="PATRIC" id="fig|935700.4.peg.3500"/>
<accession>A0A0D1D4R6</accession>
<name>A0A0D1D4R6_9RHOB</name>
<dbReference type="RefSeq" id="WP_043920131.1">
    <property type="nucleotide sequence ID" value="NZ_FZPF01000001.1"/>
</dbReference>
<gene>
    <name evidence="1" type="ORF">jaqu_33890</name>
</gene>
<reference evidence="1 2" key="1">
    <citation type="submission" date="2015-02" db="EMBL/GenBank/DDBJ databases">
        <title>Genome Sequence of Jannaschia aquimarina DSM28248, a member of the Roseobacter clade.</title>
        <authorList>
            <person name="Voget S."/>
            <person name="Daniel R."/>
        </authorList>
    </citation>
    <scope>NUCLEOTIDE SEQUENCE [LARGE SCALE GENOMIC DNA]</scope>
    <source>
        <strain evidence="1 2">GSW-M26</strain>
    </source>
</reference>
<organism evidence="1 2">
    <name type="scientific">Jannaschia aquimarina</name>
    <dbReference type="NCBI Taxonomy" id="935700"/>
    <lineage>
        <taxon>Bacteria</taxon>
        <taxon>Pseudomonadati</taxon>
        <taxon>Pseudomonadota</taxon>
        <taxon>Alphaproteobacteria</taxon>
        <taxon>Rhodobacterales</taxon>
        <taxon>Roseobacteraceae</taxon>
        <taxon>Jannaschia</taxon>
    </lineage>
</organism>
<dbReference type="EMBL" id="JYFE01000060">
    <property type="protein sequence ID" value="KIT15063.1"/>
    <property type="molecule type" value="Genomic_DNA"/>
</dbReference>
<proteinExistence type="predicted"/>
<evidence type="ECO:0000313" key="2">
    <source>
        <dbReference type="Proteomes" id="UP000032232"/>
    </source>
</evidence>
<dbReference type="OrthoDB" id="7857658at2"/>
<comment type="caution">
    <text evidence="1">The sequence shown here is derived from an EMBL/GenBank/DDBJ whole genome shotgun (WGS) entry which is preliminary data.</text>
</comment>
<keyword evidence="2" id="KW-1185">Reference proteome</keyword>
<evidence type="ECO:0000313" key="1">
    <source>
        <dbReference type="EMBL" id="KIT15063.1"/>
    </source>
</evidence>
<sequence length="115" mass="12217">MNTALAALAHDIESSFDLSDELMARVRDALAANMDTPPSIEDFRSTDAVLGLVRQCLPGWTIRIRGTATTPNGHWHCSLRQSAIRDNDPYVGIGQGPTLPHALLAAVLGALAQAG</sequence>
<dbReference type="AlphaFoldDB" id="A0A0D1D4R6"/>
<dbReference type="Proteomes" id="UP000032232">
    <property type="component" value="Unassembled WGS sequence"/>
</dbReference>